<dbReference type="Proteomes" id="UP001596002">
    <property type="component" value="Unassembled WGS sequence"/>
</dbReference>
<name>A0ABV9Q0F5_9BACL</name>
<keyword evidence="2" id="KW-1185">Reference proteome</keyword>
<reference evidence="2" key="1">
    <citation type="journal article" date="2019" name="Int. J. Syst. Evol. Microbiol.">
        <title>The Global Catalogue of Microorganisms (GCM) 10K type strain sequencing project: providing services to taxonomists for standard genome sequencing and annotation.</title>
        <authorList>
            <consortium name="The Broad Institute Genomics Platform"/>
            <consortium name="The Broad Institute Genome Sequencing Center for Infectious Disease"/>
            <person name="Wu L."/>
            <person name="Ma J."/>
        </authorList>
    </citation>
    <scope>NUCLEOTIDE SEQUENCE [LARGE SCALE GENOMIC DNA]</scope>
    <source>
        <strain evidence="2">WYCCWR 12678</strain>
    </source>
</reference>
<accession>A0ABV9Q0F5</accession>
<evidence type="ECO:0000313" key="1">
    <source>
        <dbReference type="EMBL" id="MFC4767244.1"/>
    </source>
</evidence>
<comment type="caution">
    <text evidence="1">The sequence shown here is derived from an EMBL/GenBank/DDBJ whole genome shotgun (WGS) entry which is preliminary data.</text>
</comment>
<organism evidence="1 2">
    <name type="scientific">Effusibacillus consociatus</name>
    <dbReference type="NCBI Taxonomy" id="1117041"/>
    <lineage>
        <taxon>Bacteria</taxon>
        <taxon>Bacillati</taxon>
        <taxon>Bacillota</taxon>
        <taxon>Bacilli</taxon>
        <taxon>Bacillales</taxon>
        <taxon>Alicyclobacillaceae</taxon>
        <taxon>Effusibacillus</taxon>
    </lineage>
</organism>
<dbReference type="RefSeq" id="WP_380025170.1">
    <property type="nucleotide sequence ID" value="NZ_JBHSHC010000052.1"/>
</dbReference>
<proteinExistence type="predicted"/>
<sequence length="49" mass="5597">MTEQPNTYMDKYPPAQLSEEQVRELQALEQELSQKAGSPVLLMAFQAEK</sequence>
<protein>
    <submittedName>
        <fullName evidence="1">Uncharacterized protein</fullName>
    </submittedName>
</protein>
<evidence type="ECO:0000313" key="2">
    <source>
        <dbReference type="Proteomes" id="UP001596002"/>
    </source>
</evidence>
<dbReference type="EMBL" id="JBHSHC010000052">
    <property type="protein sequence ID" value="MFC4767244.1"/>
    <property type="molecule type" value="Genomic_DNA"/>
</dbReference>
<gene>
    <name evidence="1" type="ORF">ACFO8Q_07700</name>
</gene>